<reference evidence="2" key="1">
    <citation type="submission" date="2019-08" db="EMBL/GenBank/DDBJ databases">
        <title>Limnoglobus roseus gen. nov., sp. nov., a novel freshwater planctomycete with a giant genome from the family Gemmataceae.</title>
        <authorList>
            <person name="Kulichevskaya I.S."/>
            <person name="Naumoff D.G."/>
            <person name="Miroshnikov K."/>
            <person name="Ivanova A."/>
            <person name="Philippov D.A."/>
            <person name="Hakobyan A."/>
            <person name="Rijpstra I.C."/>
            <person name="Sinninghe Damste J.S."/>
            <person name="Liesack W."/>
            <person name="Dedysh S.N."/>
        </authorList>
    </citation>
    <scope>NUCLEOTIDE SEQUENCE [LARGE SCALE GENOMIC DNA]</scope>
    <source>
        <strain evidence="2">PX52</strain>
    </source>
</reference>
<organism evidence="1 2">
    <name type="scientific">Limnoglobus roseus</name>
    <dbReference type="NCBI Taxonomy" id="2598579"/>
    <lineage>
        <taxon>Bacteria</taxon>
        <taxon>Pseudomonadati</taxon>
        <taxon>Planctomycetota</taxon>
        <taxon>Planctomycetia</taxon>
        <taxon>Gemmatales</taxon>
        <taxon>Gemmataceae</taxon>
        <taxon>Limnoglobus</taxon>
    </lineage>
</organism>
<proteinExistence type="predicted"/>
<name>A0A5C1A6G0_9BACT</name>
<protein>
    <submittedName>
        <fullName evidence="1">Uncharacterized protein</fullName>
    </submittedName>
</protein>
<evidence type="ECO:0000313" key="2">
    <source>
        <dbReference type="Proteomes" id="UP000324974"/>
    </source>
</evidence>
<dbReference type="Proteomes" id="UP000324974">
    <property type="component" value="Chromosome"/>
</dbReference>
<dbReference type="AlphaFoldDB" id="A0A5C1A6G0"/>
<keyword evidence="2" id="KW-1185">Reference proteome</keyword>
<dbReference type="EMBL" id="CP042425">
    <property type="protein sequence ID" value="QEL14829.1"/>
    <property type="molecule type" value="Genomic_DNA"/>
</dbReference>
<gene>
    <name evidence="1" type="ORF">PX52LOC_01727</name>
</gene>
<sequence>MRSAQVSAARTKGSGTNLSYILLGYFPDWVVRGPPKSPEILEIKAFGAVHGFDR</sequence>
<accession>A0A5C1A6G0</accession>
<dbReference type="KEGG" id="lrs:PX52LOC_01727"/>
<evidence type="ECO:0000313" key="1">
    <source>
        <dbReference type="EMBL" id="QEL14829.1"/>
    </source>
</evidence>